<dbReference type="Gene3D" id="3.40.190.10">
    <property type="entry name" value="Periplasmic binding protein-like II"/>
    <property type="match status" value="1"/>
</dbReference>
<reference evidence="9" key="1">
    <citation type="submission" date="2008-10" db="EMBL/GenBank/DDBJ databases">
        <authorList>
            <person name="Molnar K."/>
        </authorList>
    </citation>
    <scope>NUCLEOTIDE SEQUENCE [LARGE SCALE GENOMIC DNA]</scope>
    <source>
        <strain evidence="9">NRRL 15998</strain>
    </source>
</reference>
<keyword evidence="3" id="KW-0472">Membrane</keyword>
<dbReference type="CDD" id="cd13585">
    <property type="entry name" value="PBP2_TMBP_like"/>
    <property type="match status" value="1"/>
</dbReference>
<evidence type="ECO:0000256" key="3">
    <source>
        <dbReference type="ARBA" id="ARBA00023136"/>
    </source>
</evidence>
<evidence type="ECO:0000313" key="8">
    <source>
        <dbReference type="EMBL" id="EFE79452.2"/>
    </source>
</evidence>
<gene>
    <name evidence="8" type="ORF">SSGG_06819</name>
</gene>
<dbReference type="PANTHER" id="PTHR43649">
    <property type="entry name" value="ARABINOSE-BINDING PROTEIN-RELATED"/>
    <property type="match status" value="1"/>
</dbReference>
<dbReference type="PANTHER" id="PTHR43649:SF33">
    <property type="entry name" value="POLYGALACTURONAN_RHAMNOGALACTURONAN-BINDING PROTEIN YTCQ"/>
    <property type="match status" value="1"/>
</dbReference>
<feature type="chain" id="PRO_5039065791" description="Solute-binding lipoprotein" evidence="7">
    <location>
        <begin position="44"/>
        <end position="452"/>
    </location>
</feature>
<evidence type="ECO:0000256" key="2">
    <source>
        <dbReference type="ARBA" id="ARBA00022729"/>
    </source>
</evidence>
<dbReference type="AlphaFoldDB" id="D6ALD9"/>
<keyword evidence="5" id="KW-0449">Lipoprotein</keyword>
<dbReference type="SUPFAM" id="SSF53850">
    <property type="entry name" value="Periplasmic binding protein-like II"/>
    <property type="match status" value="1"/>
</dbReference>
<dbReference type="InterPro" id="IPR006059">
    <property type="entry name" value="SBP"/>
</dbReference>
<proteinExistence type="predicted"/>
<sequence length="452" mass="47379">MCAVHLISRSSRSRRSRPMPCIARTSRLALVASAASLALLVTACGGSGSDASGPGDGKPVTLTFWSATAGAKETADAFNKTHTDIKVKFSMVPAGPEGVTKLSNAVKGGNAPDVATMDYSALPEYASEGNLENLTPSSGDLVKKEFPEAVQSLVNLGGSTWAVPFDVTPIQLFYRKDLFKKHGVDVPTTWAEYRTAAEKIHAGDPDVTITNFGGGDPALLSGLAWQAGARWYGTNGDAWKVNIDDPASRKVAAYWDDLLADGLASKTPLWGEGENKERASGKVATIIGAAWSAGNFPVSYPDAKGKWGIAPLPTWDGKASTGMYGGTSYIVPKGSEHTEAAAEFIKWVTTDPAAMTARLSSLKAPSSALPANEGMRAAAAKEFDNSYFGDQDVYALAGEAAGTIVPGWTWGPVQQQVTSVQMAAGGDHTKMLSTGQAKGETAVTDRGLKLDK</sequence>
<evidence type="ECO:0000256" key="7">
    <source>
        <dbReference type="SAM" id="SignalP"/>
    </source>
</evidence>
<dbReference type="EMBL" id="DS999644">
    <property type="protein sequence ID" value="EFE79452.2"/>
    <property type="molecule type" value="Genomic_DNA"/>
</dbReference>
<keyword evidence="1" id="KW-1003">Cell membrane</keyword>
<evidence type="ECO:0000256" key="4">
    <source>
        <dbReference type="ARBA" id="ARBA00023139"/>
    </source>
</evidence>
<protein>
    <recommendedName>
        <fullName evidence="10">Solute-binding lipoprotein</fullName>
    </recommendedName>
</protein>
<evidence type="ECO:0000256" key="6">
    <source>
        <dbReference type="SAM" id="MobiDB-lite"/>
    </source>
</evidence>
<keyword evidence="2 7" id="KW-0732">Signal</keyword>
<reference evidence="9" key="2">
    <citation type="submission" date="2008-12" db="EMBL/GenBank/DDBJ databases">
        <title>Annotation of Streptomyces roseosporus strain NRRL 15998.</title>
        <authorList>
            <consortium name="The Broad Institute Genome Sequencing Platform"/>
            <consortium name="Broad Institute Microbial Sequencing Center"/>
            <person name="Fischbach M."/>
            <person name="Ward D."/>
            <person name="Young S."/>
            <person name="Kodira C.D."/>
            <person name="Zeng Q."/>
            <person name="Koehrsen M."/>
            <person name="Godfrey P."/>
            <person name="Alvarado L."/>
            <person name="Berlin A.M."/>
            <person name="Borenstein D."/>
            <person name="Chen Z."/>
            <person name="Engels R."/>
            <person name="Freedman E."/>
            <person name="Gellesch M."/>
            <person name="Goldberg J."/>
            <person name="Griggs A."/>
            <person name="Gujja S."/>
            <person name="Heiman D.I."/>
            <person name="Hepburn T.A."/>
            <person name="Howarth C."/>
            <person name="Jen D."/>
            <person name="Larson L."/>
            <person name="Lewis B."/>
            <person name="Mehta T."/>
            <person name="Park D."/>
            <person name="Pearson M."/>
            <person name="Roberts A."/>
            <person name="Saif S."/>
            <person name="Shea T.D."/>
            <person name="Shenoy N."/>
            <person name="Sisk P."/>
            <person name="Stolte C."/>
            <person name="Sykes S.N."/>
            <person name="Walk T."/>
            <person name="White J."/>
            <person name="Yandava C."/>
            <person name="Straight P."/>
            <person name="Clardy J."/>
            <person name="Hung D."/>
            <person name="Kolter R."/>
            <person name="Mekalanos J."/>
            <person name="Walker S."/>
            <person name="Walsh C.T."/>
            <person name="Wieland B.L.C."/>
            <person name="Ilzarbe M."/>
            <person name="Galagan J."/>
            <person name="Nusbaum C."/>
            <person name="Birren B."/>
        </authorList>
    </citation>
    <scope>NUCLEOTIDE SEQUENCE [LARGE SCALE GENOMIC DNA]</scope>
    <source>
        <strain evidence="9">NRRL 15998</strain>
    </source>
</reference>
<evidence type="ECO:0000256" key="5">
    <source>
        <dbReference type="ARBA" id="ARBA00023288"/>
    </source>
</evidence>
<feature type="region of interest" description="Disordered" evidence="6">
    <location>
        <begin position="430"/>
        <end position="452"/>
    </location>
</feature>
<keyword evidence="4" id="KW-0564">Palmitate</keyword>
<evidence type="ECO:0000256" key="1">
    <source>
        <dbReference type="ARBA" id="ARBA00022475"/>
    </source>
</evidence>
<evidence type="ECO:0008006" key="10">
    <source>
        <dbReference type="Google" id="ProtNLM"/>
    </source>
</evidence>
<dbReference type="InterPro" id="IPR050490">
    <property type="entry name" value="Bact_solute-bd_prot1"/>
</dbReference>
<name>D6ALD9_STRFL</name>
<organism evidence="8 9">
    <name type="scientific">Streptomyces filamentosus NRRL 15998</name>
    <dbReference type="NCBI Taxonomy" id="457431"/>
    <lineage>
        <taxon>Bacteria</taxon>
        <taxon>Bacillati</taxon>
        <taxon>Actinomycetota</taxon>
        <taxon>Actinomycetes</taxon>
        <taxon>Kitasatosporales</taxon>
        <taxon>Streptomycetaceae</taxon>
        <taxon>Streptomyces</taxon>
    </lineage>
</organism>
<evidence type="ECO:0000313" key="9">
    <source>
        <dbReference type="Proteomes" id="UP000003986"/>
    </source>
</evidence>
<accession>D6ALD9</accession>
<dbReference type="Pfam" id="PF01547">
    <property type="entry name" value="SBP_bac_1"/>
    <property type="match status" value="1"/>
</dbReference>
<feature type="signal peptide" evidence="7">
    <location>
        <begin position="1"/>
        <end position="43"/>
    </location>
</feature>
<dbReference type="Proteomes" id="UP000003986">
    <property type="component" value="Unassembled WGS sequence"/>
</dbReference>